<proteinExistence type="predicted"/>
<reference evidence="1" key="1">
    <citation type="journal article" date="2013" name="BMC Genomics">
        <title>Unscrambling butterfly oogenesis.</title>
        <authorList>
            <person name="Carter J.M."/>
            <person name="Baker S.C."/>
            <person name="Pink R."/>
            <person name="Carter D.R."/>
            <person name="Collins A."/>
            <person name="Tomlin J."/>
            <person name="Gibbs M."/>
            <person name="Breuker C.J."/>
        </authorList>
    </citation>
    <scope>NUCLEOTIDE SEQUENCE</scope>
    <source>
        <tissue evidence="1">Ovary</tissue>
    </source>
</reference>
<protein>
    <submittedName>
        <fullName evidence="1">Uncharacterized protein</fullName>
    </submittedName>
</protein>
<dbReference type="AlphaFoldDB" id="S4PC83"/>
<sequence>MDSLPRPYGSSSSLCRCSTGGGGFALICLAAAGEGARLRGAGGFMAVARAVANRRSRTITEGDNLCREDDDARVLRLAPGLPVLRE</sequence>
<name>S4PC83_9NEOP</name>
<dbReference type="EMBL" id="GAIX01002489">
    <property type="protein sequence ID" value="JAA90071.1"/>
    <property type="molecule type" value="Transcribed_RNA"/>
</dbReference>
<organism evidence="1">
    <name type="scientific">Pararge aegeria</name>
    <name type="common">speckled wood butterfly</name>
    <dbReference type="NCBI Taxonomy" id="116150"/>
    <lineage>
        <taxon>Eukaryota</taxon>
        <taxon>Metazoa</taxon>
        <taxon>Ecdysozoa</taxon>
        <taxon>Arthropoda</taxon>
        <taxon>Hexapoda</taxon>
        <taxon>Insecta</taxon>
        <taxon>Pterygota</taxon>
        <taxon>Neoptera</taxon>
        <taxon>Endopterygota</taxon>
        <taxon>Lepidoptera</taxon>
        <taxon>Glossata</taxon>
        <taxon>Ditrysia</taxon>
        <taxon>Papilionoidea</taxon>
        <taxon>Nymphalidae</taxon>
        <taxon>Satyrinae</taxon>
        <taxon>Satyrini</taxon>
        <taxon>Parargina</taxon>
        <taxon>Pararge</taxon>
    </lineage>
</organism>
<evidence type="ECO:0000313" key="1">
    <source>
        <dbReference type="EMBL" id="JAA90071.1"/>
    </source>
</evidence>
<accession>S4PC83</accession>
<reference evidence="1" key="2">
    <citation type="submission" date="2013-05" db="EMBL/GenBank/DDBJ databases">
        <authorList>
            <person name="Carter J.-M."/>
            <person name="Baker S.C."/>
            <person name="Pink R."/>
            <person name="Carter D.R.F."/>
            <person name="Collins A."/>
            <person name="Tomlin J."/>
            <person name="Gibbs M."/>
            <person name="Breuker C.J."/>
        </authorList>
    </citation>
    <scope>NUCLEOTIDE SEQUENCE</scope>
    <source>
        <tissue evidence="1">Ovary</tissue>
    </source>
</reference>
<feature type="non-terminal residue" evidence="1">
    <location>
        <position position="86"/>
    </location>
</feature>